<keyword evidence="5" id="KW-0566">Pantothenate biosynthesis</keyword>
<dbReference type="AlphaFoldDB" id="A0A1W1CZ45"/>
<dbReference type="NCBIfam" id="TIGR00018">
    <property type="entry name" value="panC"/>
    <property type="match status" value="1"/>
</dbReference>
<dbReference type="InterPro" id="IPR004821">
    <property type="entry name" value="Cyt_trans-like"/>
</dbReference>
<comment type="pathway">
    <text evidence="1">Cofactor biosynthesis; (R)-pantothenate biosynthesis; (R)-pantothenate from (R)-pantoate and beta-alanine: step 1/1.</text>
</comment>
<dbReference type="HAMAP" id="MF_00158">
    <property type="entry name" value="PanC"/>
    <property type="match status" value="1"/>
</dbReference>
<evidence type="ECO:0000256" key="5">
    <source>
        <dbReference type="ARBA" id="ARBA00022655"/>
    </source>
</evidence>
<sequence>MLIVKSIEELHNQTAKIKGSIGFVPTMGALHEGHLTLIREARANNDYVIVSIFVNPTQFLEGEDLEVYPRREEADRKICQLAGVDILFMPNIEMMYSSDELSISAPAIRGFILEGTKRAGHFDGMLQIVMKLLNLISYNRPSKFRAYFGKKDAQQLILIEQMVQNFFINVEIVPCEIVRDADGLALSSRNIYLSQEERVRALSLSRSLKKATNMVMQNILETTKIKEEMRVVMSEVEIEYIAIVNRQFEPMDRVEIGNIIILVAGKVGDTRLIDNIWI</sequence>
<organism evidence="9">
    <name type="scientific">hydrothermal vent metagenome</name>
    <dbReference type="NCBI Taxonomy" id="652676"/>
    <lineage>
        <taxon>unclassified sequences</taxon>
        <taxon>metagenomes</taxon>
        <taxon>ecological metagenomes</taxon>
    </lineage>
</organism>
<evidence type="ECO:0000256" key="6">
    <source>
        <dbReference type="ARBA" id="ARBA00022741"/>
    </source>
</evidence>
<dbReference type="PANTHER" id="PTHR21299:SF1">
    <property type="entry name" value="PANTOATE--BETA-ALANINE LIGASE"/>
    <property type="match status" value="1"/>
</dbReference>
<keyword evidence="7" id="KW-0067">ATP-binding</keyword>
<dbReference type="UniPathway" id="UPA00028">
    <property type="reaction ID" value="UER00005"/>
</dbReference>
<comment type="catalytic activity">
    <reaction evidence="8">
        <text>(R)-pantoate + beta-alanine + ATP = (R)-pantothenate + AMP + diphosphate + H(+)</text>
        <dbReference type="Rhea" id="RHEA:10912"/>
        <dbReference type="ChEBI" id="CHEBI:15378"/>
        <dbReference type="ChEBI" id="CHEBI:15980"/>
        <dbReference type="ChEBI" id="CHEBI:29032"/>
        <dbReference type="ChEBI" id="CHEBI:30616"/>
        <dbReference type="ChEBI" id="CHEBI:33019"/>
        <dbReference type="ChEBI" id="CHEBI:57966"/>
        <dbReference type="ChEBI" id="CHEBI:456215"/>
        <dbReference type="EC" id="6.3.2.1"/>
    </reaction>
</comment>
<dbReference type="EMBL" id="FPHM01000180">
    <property type="protein sequence ID" value="SFV70932.1"/>
    <property type="molecule type" value="Genomic_DNA"/>
</dbReference>
<dbReference type="GO" id="GO:0015940">
    <property type="term" value="P:pantothenate biosynthetic process"/>
    <property type="evidence" value="ECO:0007669"/>
    <property type="project" value="UniProtKB-UniPathway"/>
</dbReference>
<reference evidence="9" key="1">
    <citation type="submission" date="2016-10" db="EMBL/GenBank/DDBJ databases">
        <authorList>
            <person name="de Groot N.N."/>
        </authorList>
    </citation>
    <scope>NUCLEOTIDE SEQUENCE</scope>
</reference>
<evidence type="ECO:0000256" key="2">
    <source>
        <dbReference type="ARBA" id="ARBA00009256"/>
    </source>
</evidence>
<keyword evidence="4 9" id="KW-0436">Ligase</keyword>
<dbReference type="EC" id="6.3.2.1" evidence="3"/>
<evidence type="ECO:0000256" key="3">
    <source>
        <dbReference type="ARBA" id="ARBA00012219"/>
    </source>
</evidence>
<dbReference type="GO" id="GO:0005829">
    <property type="term" value="C:cytosol"/>
    <property type="evidence" value="ECO:0007669"/>
    <property type="project" value="TreeGrafter"/>
</dbReference>
<dbReference type="InterPro" id="IPR014729">
    <property type="entry name" value="Rossmann-like_a/b/a_fold"/>
</dbReference>
<evidence type="ECO:0000256" key="7">
    <source>
        <dbReference type="ARBA" id="ARBA00022840"/>
    </source>
</evidence>
<dbReference type="GO" id="GO:0004592">
    <property type="term" value="F:pantoate-beta-alanine ligase activity"/>
    <property type="evidence" value="ECO:0007669"/>
    <property type="project" value="UniProtKB-EC"/>
</dbReference>
<comment type="similarity">
    <text evidence="2">Belongs to the pantothenate synthetase family.</text>
</comment>
<accession>A0A1W1CZ45</accession>
<name>A0A1W1CZ45_9ZZZZ</name>
<dbReference type="InterPro" id="IPR042176">
    <property type="entry name" value="Pantoate_ligase_C"/>
</dbReference>
<evidence type="ECO:0000313" key="9">
    <source>
        <dbReference type="EMBL" id="SFV70932.1"/>
    </source>
</evidence>
<keyword evidence="6" id="KW-0547">Nucleotide-binding</keyword>
<dbReference type="PANTHER" id="PTHR21299">
    <property type="entry name" value="CYTIDYLATE KINASE/PANTOATE-BETA-ALANINE LIGASE"/>
    <property type="match status" value="1"/>
</dbReference>
<evidence type="ECO:0000256" key="1">
    <source>
        <dbReference type="ARBA" id="ARBA00004990"/>
    </source>
</evidence>
<protein>
    <recommendedName>
        <fullName evidence="3">pantoate--beta-alanine ligase (AMP-forming)</fullName>
        <ecNumber evidence="3">6.3.2.1</ecNumber>
    </recommendedName>
</protein>
<dbReference type="SUPFAM" id="SSF52374">
    <property type="entry name" value="Nucleotidylyl transferase"/>
    <property type="match status" value="1"/>
</dbReference>
<dbReference type="GO" id="GO:0005524">
    <property type="term" value="F:ATP binding"/>
    <property type="evidence" value="ECO:0007669"/>
    <property type="project" value="UniProtKB-KW"/>
</dbReference>
<proteinExistence type="inferred from homology"/>
<evidence type="ECO:0000256" key="4">
    <source>
        <dbReference type="ARBA" id="ARBA00022598"/>
    </source>
</evidence>
<dbReference type="InterPro" id="IPR003721">
    <property type="entry name" value="Pantoate_ligase"/>
</dbReference>
<dbReference type="Gene3D" id="3.40.50.620">
    <property type="entry name" value="HUPs"/>
    <property type="match status" value="1"/>
</dbReference>
<dbReference type="Gene3D" id="3.30.1300.10">
    <property type="entry name" value="Pantoate-beta-alanine ligase, C-terminal domain"/>
    <property type="match status" value="1"/>
</dbReference>
<dbReference type="NCBIfam" id="TIGR00125">
    <property type="entry name" value="cyt_tran_rel"/>
    <property type="match status" value="1"/>
</dbReference>
<evidence type="ECO:0000256" key="8">
    <source>
        <dbReference type="ARBA" id="ARBA00048258"/>
    </source>
</evidence>
<dbReference type="Pfam" id="PF02569">
    <property type="entry name" value="Pantoate_ligase"/>
    <property type="match status" value="1"/>
</dbReference>
<gene>
    <name evidence="9" type="ORF">MNB_SV-13-1545</name>
</gene>
<dbReference type="CDD" id="cd00560">
    <property type="entry name" value="PanC"/>
    <property type="match status" value="1"/>
</dbReference>